<dbReference type="PANTHER" id="PTHR42995:SF5">
    <property type="entry name" value="ACETYL-COENZYME A CARBOXYLASE CARBOXYL TRANSFERASE SUBUNIT BETA, CHLOROPLASTIC"/>
    <property type="match status" value="1"/>
</dbReference>
<feature type="binding site" evidence="13">
    <location>
        <position position="51"/>
    </location>
    <ligand>
        <name>Zn(2+)</name>
        <dbReference type="ChEBI" id="CHEBI:29105"/>
    </ligand>
</feature>
<dbReference type="EC" id="2.1.3.15" evidence="13"/>
<dbReference type="Gene3D" id="3.90.226.10">
    <property type="entry name" value="2-enoyl-CoA Hydratase, Chain A, domain 1"/>
    <property type="match status" value="1"/>
</dbReference>
<dbReference type="InterPro" id="IPR029045">
    <property type="entry name" value="ClpP/crotonase-like_dom_sf"/>
</dbReference>
<dbReference type="PRINTS" id="PR01070">
    <property type="entry name" value="ACCCTRFRASEB"/>
</dbReference>
<dbReference type="Pfam" id="PF01039">
    <property type="entry name" value="Carboxyl_trans"/>
    <property type="match status" value="1"/>
</dbReference>
<comment type="function">
    <text evidence="12 13">Component of the acetyl coenzyme A carboxylase (ACC) complex. Biotin carboxylase (BC) catalyzes the carboxylation of biotin on its carrier protein (BCCP) and then the CO(2) group is transferred by the transcarboxylase to acetyl-CoA to form malonyl-CoA.</text>
</comment>
<keyword evidence="5 13" id="KW-0547">Nucleotide-binding</keyword>
<dbReference type="InterPro" id="IPR034733">
    <property type="entry name" value="AcCoA_carboxyl_beta"/>
</dbReference>
<dbReference type="GO" id="GO:0008270">
    <property type="term" value="F:zinc ion binding"/>
    <property type="evidence" value="ECO:0007669"/>
    <property type="project" value="UniProtKB-UniRule"/>
</dbReference>
<dbReference type="RefSeq" id="WP_207299147.1">
    <property type="nucleotide sequence ID" value="NZ_CP071444.1"/>
</dbReference>
<dbReference type="Pfam" id="PF17848">
    <property type="entry name" value="Zn_ribbon_ACC"/>
    <property type="match status" value="1"/>
</dbReference>
<dbReference type="PANTHER" id="PTHR42995">
    <property type="entry name" value="ACETYL-COENZYME A CARBOXYLASE CARBOXYL TRANSFERASE SUBUNIT BETA, CHLOROPLASTIC"/>
    <property type="match status" value="1"/>
</dbReference>
<sequence>MFKIFSTKRKVNARQFKQRDIPEQLYTKCSSCQEMIYYADLESNHQVCPSCHHHFPLSVTQRIFSLVDEGSFREFNRLMKTKNPLNFPGYEEKLDKAMKNADLKEAVVTGYGDVHGKRCVICIMDSHFMMGSMGGVVGEKITQAVEKSMKHRLPLLIFCASGGARMQEGIVSLMQMAKVSAAIKKHSKAGLLYVSILTHPTTGGVTASFAMEGDIILAEPGALIGFAGPRVIEQTMRQELPEGFQSAEFLQDHGFVDRVVPRGQLRRTLHKILKIHGGPYHG</sequence>
<evidence type="ECO:0000256" key="3">
    <source>
        <dbReference type="ARBA" id="ARBA00022679"/>
    </source>
</evidence>
<feature type="binding site" evidence="13">
    <location>
        <position position="32"/>
    </location>
    <ligand>
        <name>Zn(2+)</name>
        <dbReference type="ChEBI" id="CHEBI:29105"/>
    </ligand>
</feature>
<keyword evidence="13" id="KW-0963">Cytoplasm</keyword>
<evidence type="ECO:0000256" key="9">
    <source>
        <dbReference type="ARBA" id="ARBA00022840"/>
    </source>
</evidence>
<evidence type="ECO:0000259" key="14">
    <source>
        <dbReference type="PROSITE" id="PS50980"/>
    </source>
</evidence>
<feature type="zinc finger region" description="C4-type" evidence="13">
    <location>
        <begin position="29"/>
        <end position="51"/>
    </location>
</feature>
<dbReference type="GO" id="GO:0016743">
    <property type="term" value="F:carboxyl- or carbamoyltransferase activity"/>
    <property type="evidence" value="ECO:0007669"/>
    <property type="project" value="UniProtKB-UniRule"/>
</dbReference>
<evidence type="ECO:0000256" key="10">
    <source>
        <dbReference type="ARBA" id="ARBA00023098"/>
    </source>
</evidence>
<dbReference type="Proteomes" id="UP000663499">
    <property type="component" value="Chromosome"/>
</dbReference>
<dbReference type="InterPro" id="IPR011762">
    <property type="entry name" value="COA_CT_N"/>
</dbReference>
<feature type="binding site" evidence="13">
    <location>
        <position position="29"/>
    </location>
    <ligand>
        <name>Zn(2+)</name>
        <dbReference type="ChEBI" id="CHEBI:29105"/>
    </ligand>
</feature>
<keyword evidence="4 13" id="KW-0479">Metal-binding</keyword>
<evidence type="ECO:0000256" key="1">
    <source>
        <dbReference type="ARBA" id="ARBA00004496"/>
    </source>
</evidence>
<comment type="cofactor">
    <cofactor evidence="13">
        <name>Zn(2+)</name>
        <dbReference type="ChEBI" id="CHEBI:29105"/>
    </cofactor>
    <text evidence="13">Binds 1 zinc ion per subunit.</text>
</comment>
<keyword evidence="9 13" id="KW-0067">ATP-binding</keyword>
<dbReference type="GO" id="GO:2001295">
    <property type="term" value="P:malonyl-CoA biosynthetic process"/>
    <property type="evidence" value="ECO:0007669"/>
    <property type="project" value="UniProtKB-UniRule"/>
</dbReference>
<evidence type="ECO:0000256" key="13">
    <source>
        <dbReference type="HAMAP-Rule" id="MF_01395"/>
    </source>
</evidence>
<dbReference type="SUPFAM" id="SSF52096">
    <property type="entry name" value="ClpP/crotonase"/>
    <property type="match status" value="1"/>
</dbReference>
<gene>
    <name evidence="13" type="primary">accD</name>
    <name evidence="15" type="ORF">J0B03_08260</name>
</gene>
<accession>A0A974XFR1</accession>
<evidence type="ECO:0000256" key="4">
    <source>
        <dbReference type="ARBA" id="ARBA00022723"/>
    </source>
</evidence>
<dbReference type="GO" id="GO:0003989">
    <property type="term" value="F:acetyl-CoA carboxylase activity"/>
    <property type="evidence" value="ECO:0007669"/>
    <property type="project" value="InterPro"/>
</dbReference>
<dbReference type="GO" id="GO:0005524">
    <property type="term" value="F:ATP binding"/>
    <property type="evidence" value="ECO:0007669"/>
    <property type="project" value="UniProtKB-KW"/>
</dbReference>
<keyword evidence="11 13" id="KW-0275">Fatty acid biosynthesis</keyword>
<keyword evidence="2 13" id="KW-0444">Lipid biosynthesis</keyword>
<evidence type="ECO:0000256" key="8">
    <source>
        <dbReference type="ARBA" id="ARBA00022833"/>
    </source>
</evidence>
<keyword evidence="8 13" id="KW-0862">Zinc</keyword>
<organism evidence="15 16">
    <name type="scientific">Alkalibacter rhizosphaerae</name>
    <dbReference type="NCBI Taxonomy" id="2815577"/>
    <lineage>
        <taxon>Bacteria</taxon>
        <taxon>Bacillati</taxon>
        <taxon>Bacillota</taxon>
        <taxon>Clostridia</taxon>
        <taxon>Eubacteriales</taxon>
        <taxon>Eubacteriaceae</taxon>
        <taxon>Alkalibacter</taxon>
    </lineage>
</organism>
<dbReference type="EMBL" id="CP071444">
    <property type="protein sequence ID" value="QSX07805.1"/>
    <property type="molecule type" value="Genomic_DNA"/>
</dbReference>
<comment type="subunit">
    <text evidence="13">Acetyl-CoA carboxylase is a heterohexamer composed of biotin carboxyl carrier protein (AccB), biotin carboxylase (AccC) and two subunits each of ACCase subunit alpha (AccA) and ACCase subunit beta (AccD).</text>
</comment>
<comment type="pathway">
    <text evidence="13">Lipid metabolism; malonyl-CoA biosynthesis; malonyl-CoA from acetyl-CoA: step 1/1.</text>
</comment>
<evidence type="ECO:0000313" key="15">
    <source>
        <dbReference type="EMBL" id="QSX07805.1"/>
    </source>
</evidence>
<dbReference type="NCBIfam" id="TIGR00515">
    <property type="entry name" value="accD"/>
    <property type="match status" value="1"/>
</dbReference>
<evidence type="ECO:0000256" key="2">
    <source>
        <dbReference type="ARBA" id="ARBA00022516"/>
    </source>
</evidence>
<protein>
    <recommendedName>
        <fullName evidence="13">Acetyl-coenzyme A carboxylase carboxyl transferase subunit beta</fullName>
        <shortName evidence="13">ACCase subunit beta</shortName>
        <shortName evidence="13">Acetyl-CoA carboxylase carboxyltransferase subunit beta</shortName>
        <ecNumber evidence="13">2.1.3.15</ecNumber>
    </recommendedName>
</protein>
<comment type="subcellular location">
    <subcellularLocation>
        <location evidence="1 13">Cytoplasm</location>
    </subcellularLocation>
</comment>
<dbReference type="GO" id="GO:0006633">
    <property type="term" value="P:fatty acid biosynthetic process"/>
    <property type="evidence" value="ECO:0007669"/>
    <property type="project" value="UniProtKB-KW"/>
</dbReference>
<dbReference type="HAMAP" id="MF_01395">
    <property type="entry name" value="AcetylCoA_CT_beta"/>
    <property type="match status" value="1"/>
</dbReference>
<feature type="domain" description="CoA carboxyltransferase N-terminal" evidence="14">
    <location>
        <begin position="25"/>
        <end position="282"/>
    </location>
</feature>
<dbReference type="PROSITE" id="PS50980">
    <property type="entry name" value="COA_CT_NTER"/>
    <property type="match status" value="1"/>
</dbReference>
<dbReference type="InterPro" id="IPR041010">
    <property type="entry name" value="Znf-ACC"/>
</dbReference>
<feature type="binding site" evidence="13">
    <location>
        <position position="48"/>
    </location>
    <ligand>
        <name>Zn(2+)</name>
        <dbReference type="ChEBI" id="CHEBI:29105"/>
    </ligand>
</feature>
<keyword evidence="15" id="KW-0436">Ligase</keyword>
<evidence type="ECO:0000256" key="6">
    <source>
        <dbReference type="ARBA" id="ARBA00022771"/>
    </source>
</evidence>
<name>A0A974XFR1_9FIRM</name>
<keyword evidence="10 13" id="KW-0443">Lipid metabolism</keyword>
<comment type="similarity">
    <text evidence="13">Belongs to the AccD/PCCB family.</text>
</comment>
<evidence type="ECO:0000313" key="16">
    <source>
        <dbReference type="Proteomes" id="UP000663499"/>
    </source>
</evidence>
<evidence type="ECO:0000256" key="11">
    <source>
        <dbReference type="ARBA" id="ARBA00023160"/>
    </source>
</evidence>
<keyword evidence="16" id="KW-1185">Reference proteome</keyword>
<dbReference type="KEGG" id="alka:J0B03_08260"/>
<dbReference type="GO" id="GO:0009317">
    <property type="term" value="C:acetyl-CoA carboxylase complex"/>
    <property type="evidence" value="ECO:0007669"/>
    <property type="project" value="InterPro"/>
</dbReference>
<dbReference type="AlphaFoldDB" id="A0A974XFR1"/>
<dbReference type="InterPro" id="IPR000438">
    <property type="entry name" value="Acetyl_CoA_COase_Trfase_b_su"/>
</dbReference>
<evidence type="ECO:0000256" key="7">
    <source>
        <dbReference type="ARBA" id="ARBA00022832"/>
    </source>
</evidence>
<evidence type="ECO:0000256" key="5">
    <source>
        <dbReference type="ARBA" id="ARBA00022741"/>
    </source>
</evidence>
<evidence type="ECO:0000256" key="12">
    <source>
        <dbReference type="ARBA" id="ARBA00025280"/>
    </source>
</evidence>
<comment type="catalytic activity">
    <reaction evidence="13">
        <text>N(6)-carboxybiotinyl-L-lysyl-[protein] + acetyl-CoA = N(6)-biotinyl-L-lysyl-[protein] + malonyl-CoA</text>
        <dbReference type="Rhea" id="RHEA:54728"/>
        <dbReference type="Rhea" id="RHEA-COMP:10505"/>
        <dbReference type="Rhea" id="RHEA-COMP:10506"/>
        <dbReference type="ChEBI" id="CHEBI:57288"/>
        <dbReference type="ChEBI" id="CHEBI:57384"/>
        <dbReference type="ChEBI" id="CHEBI:83144"/>
        <dbReference type="ChEBI" id="CHEBI:83145"/>
        <dbReference type="EC" id="2.1.3.15"/>
    </reaction>
</comment>
<keyword evidence="3 13" id="KW-0808">Transferase</keyword>
<keyword evidence="7 13" id="KW-0276">Fatty acid metabolism</keyword>
<proteinExistence type="inferred from homology"/>
<reference evidence="15" key="1">
    <citation type="submission" date="2021-03" db="EMBL/GenBank/DDBJ databases">
        <title>Alkalibacter marinus sp. nov., isolated from tidal flat sediment.</title>
        <authorList>
            <person name="Namirimu T."/>
            <person name="Yang J.-A."/>
            <person name="Yang S.-H."/>
            <person name="Kim Y.-J."/>
            <person name="Kwon K.K."/>
        </authorList>
    </citation>
    <scope>NUCLEOTIDE SEQUENCE</scope>
    <source>
        <strain evidence="15">ES005</strain>
    </source>
</reference>
<keyword evidence="6 13" id="KW-0863">Zinc-finger</keyword>